<proteinExistence type="predicted"/>
<feature type="transmembrane region" description="Helical" evidence="1">
    <location>
        <begin position="49"/>
        <end position="67"/>
    </location>
</feature>
<name>A0A1Y2L797_9PROT</name>
<dbReference type="EMBL" id="JFKA01000001">
    <property type="protein sequence ID" value="OSQ40699.1"/>
    <property type="molecule type" value="Genomic_DNA"/>
</dbReference>
<dbReference type="STRING" id="1293891.TMES_02995"/>
<evidence type="ECO:0000256" key="1">
    <source>
        <dbReference type="SAM" id="Phobius"/>
    </source>
</evidence>
<organism evidence="2 3">
    <name type="scientific">Thalassospira mesophila</name>
    <dbReference type="NCBI Taxonomy" id="1293891"/>
    <lineage>
        <taxon>Bacteria</taxon>
        <taxon>Pseudomonadati</taxon>
        <taxon>Pseudomonadota</taxon>
        <taxon>Alphaproteobacteria</taxon>
        <taxon>Rhodospirillales</taxon>
        <taxon>Thalassospiraceae</taxon>
        <taxon>Thalassospira</taxon>
    </lineage>
</organism>
<gene>
    <name evidence="2" type="ORF">TMES_02995</name>
</gene>
<evidence type="ECO:0000313" key="3">
    <source>
        <dbReference type="Proteomes" id="UP000193391"/>
    </source>
</evidence>
<sequence length="72" mass="7776">MVKTLATPLNLANFHSFNSITNCESLMVASQNAASPSPAAKAKSNPFKTTLLTVMAVMALGYIGYWFSQMVF</sequence>
<protein>
    <submittedName>
        <fullName evidence="2">Uncharacterized protein</fullName>
    </submittedName>
</protein>
<reference evidence="2 3" key="1">
    <citation type="submission" date="2014-03" db="EMBL/GenBank/DDBJ databases">
        <title>The draft genome sequence of Thalassospira mesophila JCM 18969.</title>
        <authorList>
            <person name="Lai Q."/>
            <person name="Shao Z."/>
        </authorList>
    </citation>
    <scope>NUCLEOTIDE SEQUENCE [LARGE SCALE GENOMIC DNA]</scope>
    <source>
        <strain evidence="2 3">JCM 18969</strain>
    </source>
</reference>
<dbReference type="Proteomes" id="UP000193391">
    <property type="component" value="Unassembled WGS sequence"/>
</dbReference>
<keyword evidence="1" id="KW-1133">Transmembrane helix</keyword>
<keyword evidence="1" id="KW-0472">Membrane</keyword>
<keyword evidence="3" id="KW-1185">Reference proteome</keyword>
<accession>A0A1Y2L797</accession>
<keyword evidence="1" id="KW-0812">Transmembrane</keyword>
<comment type="caution">
    <text evidence="2">The sequence shown here is derived from an EMBL/GenBank/DDBJ whole genome shotgun (WGS) entry which is preliminary data.</text>
</comment>
<evidence type="ECO:0000313" key="2">
    <source>
        <dbReference type="EMBL" id="OSQ40699.1"/>
    </source>
</evidence>
<dbReference type="RefSeq" id="WP_085579241.1">
    <property type="nucleotide sequence ID" value="NZ_JFKA01000001.1"/>
</dbReference>
<dbReference type="AlphaFoldDB" id="A0A1Y2L797"/>